<dbReference type="EMBL" id="MNCJ02000328">
    <property type="protein sequence ID" value="KAF5772543.1"/>
    <property type="molecule type" value="Genomic_DNA"/>
</dbReference>
<gene>
    <name evidence="1" type="ORF">HanXRQr2_Chr13g0578281</name>
</gene>
<proteinExistence type="predicted"/>
<organism evidence="1 2">
    <name type="scientific">Helianthus annuus</name>
    <name type="common">Common sunflower</name>
    <dbReference type="NCBI Taxonomy" id="4232"/>
    <lineage>
        <taxon>Eukaryota</taxon>
        <taxon>Viridiplantae</taxon>
        <taxon>Streptophyta</taxon>
        <taxon>Embryophyta</taxon>
        <taxon>Tracheophyta</taxon>
        <taxon>Spermatophyta</taxon>
        <taxon>Magnoliopsida</taxon>
        <taxon>eudicotyledons</taxon>
        <taxon>Gunneridae</taxon>
        <taxon>Pentapetalae</taxon>
        <taxon>asterids</taxon>
        <taxon>campanulids</taxon>
        <taxon>Asterales</taxon>
        <taxon>Asteraceae</taxon>
        <taxon>Asteroideae</taxon>
        <taxon>Heliantheae alliance</taxon>
        <taxon>Heliantheae</taxon>
        <taxon>Helianthus</taxon>
    </lineage>
</organism>
<protein>
    <submittedName>
        <fullName evidence="1">Uncharacterized protein</fullName>
    </submittedName>
</protein>
<evidence type="ECO:0000313" key="1">
    <source>
        <dbReference type="EMBL" id="KAF5772543.1"/>
    </source>
</evidence>
<accession>A0A9K3HB81</accession>
<dbReference type="AlphaFoldDB" id="A0A9K3HB81"/>
<reference evidence="1" key="2">
    <citation type="submission" date="2020-06" db="EMBL/GenBank/DDBJ databases">
        <title>Helianthus annuus Genome sequencing and assembly Release 2.</title>
        <authorList>
            <person name="Gouzy J."/>
            <person name="Langlade N."/>
            <person name="Munos S."/>
        </authorList>
    </citation>
    <scope>NUCLEOTIDE SEQUENCE</scope>
    <source>
        <tissue evidence="1">Leaves</tissue>
    </source>
</reference>
<evidence type="ECO:0000313" key="2">
    <source>
        <dbReference type="Proteomes" id="UP000215914"/>
    </source>
</evidence>
<comment type="caution">
    <text evidence="1">The sequence shown here is derived from an EMBL/GenBank/DDBJ whole genome shotgun (WGS) entry which is preliminary data.</text>
</comment>
<dbReference type="Proteomes" id="UP000215914">
    <property type="component" value="Unassembled WGS sequence"/>
</dbReference>
<dbReference type="Gramene" id="mRNA:HanXRQr2_Chr13g0578281">
    <property type="protein sequence ID" value="CDS:HanXRQr2_Chr13g0578281.1"/>
    <property type="gene ID" value="HanXRQr2_Chr13g0578281"/>
</dbReference>
<reference evidence="1" key="1">
    <citation type="journal article" date="2017" name="Nature">
        <title>The sunflower genome provides insights into oil metabolism, flowering and Asterid evolution.</title>
        <authorList>
            <person name="Badouin H."/>
            <person name="Gouzy J."/>
            <person name="Grassa C.J."/>
            <person name="Murat F."/>
            <person name="Staton S.E."/>
            <person name="Cottret L."/>
            <person name="Lelandais-Briere C."/>
            <person name="Owens G.L."/>
            <person name="Carrere S."/>
            <person name="Mayjonade B."/>
            <person name="Legrand L."/>
            <person name="Gill N."/>
            <person name="Kane N.C."/>
            <person name="Bowers J.E."/>
            <person name="Hubner S."/>
            <person name="Bellec A."/>
            <person name="Berard A."/>
            <person name="Berges H."/>
            <person name="Blanchet N."/>
            <person name="Boniface M.C."/>
            <person name="Brunel D."/>
            <person name="Catrice O."/>
            <person name="Chaidir N."/>
            <person name="Claudel C."/>
            <person name="Donnadieu C."/>
            <person name="Faraut T."/>
            <person name="Fievet G."/>
            <person name="Helmstetter N."/>
            <person name="King M."/>
            <person name="Knapp S.J."/>
            <person name="Lai Z."/>
            <person name="Le Paslier M.C."/>
            <person name="Lippi Y."/>
            <person name="Lorenzon L."/>
            <person name="Mandel J.R."/>
            <person name="Marage G."/>
            <person name="Marchand G."/>
            <person name="Marquand E."/>
            <person name="Bret-Mestries E."/>
            <person name="Morien E."/>
            <person name="Nambeesan S."/>
            <person name="Nguyen T."/>
            <person name="Pegot-Espagnet P."/>
            <person name="Pouilly N."/>
            <person name="Raftis F."/>
            <person name="Sallet E."/>
            <person name="Schiex T."/>
            <person name="Thomas J."/>
            <person name="Vandecasteele C."/>
            <person name="Vares D."/>
            <person name="Vear F."/>
            <person name="Vautrin S."/>
            <person name="Crespi M."/>
            <person name="Mangin B."/>
            <person name="Burke J.M."/>
            <person name="Salse J."/>
            <person name="Munos S."/>
            <person name="Vincourt P."/>
            <person name="Rieseberg L.H."/>
            <person name="Langlade N.B."/>
        </authorList>
    </citation>
    <scope>NUCLEOTIDE SEQUENCE</scope>
    <source>
        <tissue evidence="1">Leaves</tissue>
    </source>
</reference>
<keyword evidence="2" id="KW-1185">Reference proteome</keyword>
<sequence length="205" mass="23936">MTQIGNRNFLKILLKNRNFMQSMVKDRTFLKVNLRWWWRVVKHHRRVLIRVTKRKQIGVLLVKTQRQLSCFRHIAHRGILVIWVTLQKLLEAQRTVIKVAGDPPERLILCLRSSRFRQQTFPIFQANTKSLLLEFKIRRNGLQLRPLIFPAAVSGGRKIWVIPRKPFFLGNRFRPFLLRVVLVGDRWRRWSGGGAAVEGGGVGGG</sequence>
<name>A0A9K3HB81_HELAN</name>